<proteinExistence type="predicted"/>
<evidence type="ECO:0000313" key="1">
    <source>
        <dbReference type="EMBL" id="MBW0143918.1"/>
    </source>
</evidence>
<dbReference type="Proteomes" id="UP000698028">
    <property type="component" value="Unassembled WGS sequence"/>
</dbReference>
<accession>A0ABS6V4A8</accession>
<keyword evidence="2" id="KW-1185">Reference proteome</keyword>
<name>A0ABS6V4A8_9SPHN</name>
<sequence length="253" mass="27189">MTGATATAGVGDLLVAPTRIILTNGRGTQVMLNNIGDDEATYRISAELRRMTPEGKLEDVATPSEAERMAQEMVFFAPRRVTLAPNQPQAVRIAARAPQGLPDGEYRVHLLFRAVPKPRAVEDRGSGEGLSFKLIPVYGVTIPVIVRFGQLEVQAGISGARLDTNGDKAILVDITRRGDRSVYGNLEVTKPGEEQPIAEIRGIALYTEVAKRTIRIPVRGDYAGSLSGPVRITYRANNNDGGGVIASADTVLQ</sequence>
<reference evidence="1 2" key="1">
    <citation type="submission" date="2021-07" db="EMBL/GenBank/DDBJ databases">
        <title>The draft genome sequence of Sphingomicrobium sp. B8.</title>
        <authorList>
            <person name="Mu L."/>
        </authorList>
    </citation>
    <scope>NUCLEOTIDE SEQUENCE [LARGE SCALE GENOMIC DNA]</scope>
    <source>
        <strain evidence="1 2">B8</strain>
    </source>
</reference>
<evidence type="ECO:0000313" key="2">
    <source>
        <dbReference type="Proteomes" id="UP000698028"/>
    </source>
</evidence>
<protein>
    <submittedName>
        <fullName evidence="1">Molecular chaperone</fullName>
    </submittedName>
</protein>
<comment type="caution">
    <text evidence="1">The sequence shown here is derived from an EMBL/GenBank/DDBJ whole genome shotgun (WGS) entry which is preliminary data.</text>
</comment>
<organism evidence="1 2">
    <name type="scientific">Sphingomicrobium clamense</name>
    <dbReference type="NCBI Taxonomy" id="2851013"/>
    <lineage>
        <taxon>Bacteria</taxon>
        <taxon>Pseudomonadati</taxon>
        <taxon>Pseudomonadota</taxon>
        <taxon>Alphaproteobacteria</taxon>
        <taxon>Sphingomonadales</taxon>
        <taxon>Sphingomonadaceae</taxon>
        <taxon>Sphingomicrobium</taxon>
    </lineage>
</organism>
<dbReference type="EMBL" id="JAHVAH010000001">
    <property type="protein sequence ID" value="MBW0143918.1"/>
    <property type="molecule type" value="Genomic_DNA"/>
</dbReference>
<gene>
    <name evidence="1" type="ORF">KTQ36_01245</name>
</gene>